<feature type="region of interest" description="Disordered" evidence="1">
    <location>
        <begin position="1"/>
        <end position="73"/>
    </location>
</feature>
<feature type="compositionally biased region" description="Basic residues" evidence="1">
    <location>
        <begin position="45"/>
        <end position="62"/>
    </location>
</feature>
<dbReference type="GeneID" id="25990949"/>
<dbReference type="KEGG" id="tasa:A1Q1_07437"/>
<dbReference type="Pfam" id="PF12937">
    <property type="entry name" value="F-box-like"/>
    <property type="match status" value="1"/>
</dbReference>
<feature type="region of interest" description="Disordered" evidence="1">
    <location>
        <begin position="203"/>
        <end position="235"/>
    </location>
</feature>
<sequence length="634" mass="68772">MSSTSPASENETTQPSQTPPIETQYNSEDDLYPDVPSSAANARPARSKKTPKKGLKHPSSKGKAKDTSDEEDTGGGHCYLLDLPSDVLHLLLVRLPPRSLLQLGATCKLLNEMLESEAVWRRCYINRFLYDGAANSSREREEIRVLVQGCKGVGGRGWKKEALSREAMIERWMASKSPNLAHMPMVVMVHSMSLSYPPNLNTKRGIPGKVSGGSGSGAASPSPSTPTPGQKLSHRQKYEAMIAVSTRPPPVLYSAGMEVGALVKSDPITGKVSKGFWGPGPDAIFMPKRSQTHILWGLITGLTVHTTIQSRSHATHGGRATSDNVTSAIDDMHEGAIVSIHQPESTGTDPLKWVTGGDDGRLKYWRLNPGTGRSGKKSATDVPATITCVFSSEPVEEPIVERVEESRLRQMAHPDAIIKVACDVEKDVVCGVTEDGDLRLWFNASTAPREVRVDVGSERELSGVRQLELFCRETKDGLVASVLIHHRKNAMFARYDISLNDNGKETIRTIFYSTPAEAPITAINANLLPVPSISKPPKAEQSMFARIITPASASASASGVTSPLLSPDPEPKKIQDEPHFGGFIMGGDNDGYAYIWEWDGVPYNDVIQPMRSWQAAEGRITAVEYSCGIAATGR</sequence>
<dbReference type="AlphaFoldDB" id="J8TSK4"/>
<dbReference type="InterPro" id="IPR015943">
    <property type="entry name" value="WD40/YVTN_repeat-like_dom_sf"/>
</dbReference>
<organism evidence="3 4">
    <name type="scientific">Trichosporon asahii var. asahii (strain ATCC 90039 / CBS 2479 / JCM 2466 / KCTC 7840 / NBRC 103889/ NCYC 2677 / UAMH 7654)</name>
    <name type="common">Yeast</name>
    <dbReference type="NCBI Taxonomy" id="1186058"/>
    <lineage>
        <taxon>Eukaryota</taxon>
        <taxon>Fungi</taxon>
        <taxon>Dikarya</taxon>
        <taxon>Basidiomycota</taxon>
        <taxon>Agaricomycotina</taxon>
        <taxon>Tremellomycetes</taxon>
        <taxon>Trichosporonales</taxon>
        <taxon>Trichosporonaceae</taxon>
        <taxon>Trichosporon</taxon>
    </lineage>
</organism>
<feature type="domain" description="F-box" evidence="2">
    <location>
        <begin position="77"/>
        <end position="123"/>
    </location>
</feature>
<evidence type="ECO:0000256" key="1">
    <source>
        <dbReference type="SAM" id="MobiDB-lite"/>
    </source>
</evidence>
<evidence type="ECO:0000313" key="3">
    <source>
        <dbReference type="EMBL" id="EJT53199.1"/>
    </source>
</evidence>
<comment type="caution">
    <text evidence="3">The sequence shown here is derived from an EMBL/GenBank/DDBJ whole genome shotgun (WGS) entry which is preliminary data.</text>
</comment>
<dbReference type="InterPro" id="IPR001810">
    <property type="entry name" value="F-box_dom"/>
</dbReference>
<proteinExistence type="predicted"/>
<dbReference type="VEuPathDB" id="FungiDB:A1Q1_07437"/>
<feature type="compositionally biased region" description="Polar residues" evidence="1">
    <location>
        <begin position="1"/>
        <end position="26"/>
    </location>
</feature>
<dbReference type="SUPFAM" id="SSF50978">
    <property type="entry name" value="WD40 repeat-like"/>
    <property type="match status" value="1"/>
</dbReference>
<dbReference type="Gene3D" id="1.20.1280.50">
    <property type="match status" value="1"/>
</dbReference>
<dbReference type="HOGENOM" id="CLU_431605_0_0_1"/>
<dbReference type="EMBL" id="ALBS01000005">
    <property type="protein sequence ID" value="EJT53199.1"/>
    <property type="molecule type" value="Genomic_DNA"/>
</dbReference>
<accession>J8TSK4</accession>
<dbReference type="PROSITE" id="PS50181">
    <property type="entry name" value="FBOX"/>
    <property type="match status" value="1"/>
</dbReference>
<dbReference type="Gene3D" id="2.130.10.10">
    <property type="entry name" value="YVTN repeat-like/Quinoprotein amine dehydrogenase"/>
    <property type="match status" value="1"/>
</dbReference>
<dbReference type="InterPro" id="IPR036047">
    <property type="entry name" value="F-box-like_dom_sf"/>
</dbReference>
<reference evidence="3 4" key="1">
    <citation type="journal article" date="2012" name="Eukaryot. Cell">
        <title>Draft genome sequence of CBS 2479, the standard type strain of Trichosporon asahii.</title>
        <authorList>
            <person name="Yang R.Y."/>
            <person name="Li H.T."/>
            <person name="Zhu H."/>
            <person name="Zhou G.P."/>
            <person name="Wang M."/>
            <person name="Wang L."/>
        </authorList>
    </citation>
    <scope>NUCLEOTIDE SEQUENCE [LARGE SCALE GENOMIC DNA]</scope>
    <source>
        <strain evidence="4">ATCC 90039 / CBS 2479 / JCM 2466 / KCTC 7840 / NCYC 2677 / UAMH 7654</strain>
    </source>
</reference>
<dbReference type="SUPFAM" id="SSF81383">
    <property type="entry name" value="F-box domain"/>
    <property type="match status" value="1"/>
</dbReference>
<dbReference type="Proteomes" id="UP000002748">
    <property type="component" value="Unassembled WGS sequence"/>
</dbReference>
<name>J8TSK4_TRIAS</name>
<evidence type="ECO:0000259" key="2">
    <source>
        <dbReference type="PROSITE" id="PS50181"/>
    </source>
</evidence>
<gene>
    <name evidence="3" type="ORF">A1Q1_07437</name>
</gene>
<dbReference type="InterPro" id="IPR036322">
    <property type="entry name" value="WD40_repeat_dom_sf"/>
</dbReference>
<dbReference type="OrthoDB" id="429520at2759"/>
<dbReference type="RefSeq" id="XP_014184238.1">
    <property type="nucleotide sequence ID" value="XM_014328763.1"/>
</dbReference>
<protein>
    <recommendedName>
        <fullName evidence="2">F-box domain-containing protein</fullName>
    </recommendedName>
</protein>
<evidence type="ECO:0000313" key="4">
    <source>
        <dbReference type="Proteomes" id="UP000002748"/>
    </source>
</evidence>
<dbReference type="SMART" id="SM00256">
    <property type="entry name" value="FBOX"/>
    <property type="match status" value="1"/>
</dbReference>